<feature type="domain" description="AB hydrolase-1" evidence="3">
    <location>
        <begin position="43"/>
        <end position="282"/>
    </location>
</feature>
<dbReference type="InterPro" id="IPR000073">
    <property type="entry name" value="AB_hydrolase_1"/>
</dbReference>
<feature type="signal peptide" evidence="2">
    <location>
        <begin position="1"/>
        <end position="21"/>
    </location>
</feature>
<evidence type="ECO:0000313" key="4">
    <source>
        <dbReference type="EMBL" id="CAA2979601.1"/>
    </source>
</evidence>
<keyword evidence="1" id="KW-0378">Hydrolase</keyword>
<keyword evidence="2" id="KW-0732">Signal</keyword>
<dbReference type="Proteomes" id="UP000594638">
    <property type="component" value="Unassembled WGS sequence"/>
</dbReference>
<keyword evidence="5" id="KW-1185">Reference proteome</keyword>
<dbReference type="Pfam" id="PF00561">
    <property type="entry name" value="Abhydrolase_1"/>
    <property type="match status" value="1"/>
</dbReference>
<comment type="caution">
    <text evidence="4">The sequence shown here is derived from an EMBL/GenBank/DDBJ whole genome shotgun (WGS) entry which is preliminary data.</text>
</comment>
<dbReference type="GO" id="GO:0080031">
    <property type="term" value="F:methyl salicylate esterase activity"/>
    <property type="evidence" value="ECO:0007669"/>
    <property type="project" value="TreeGrafter"/>
</dbReference>
<sequence length="294" mass="32917">MPKNAPTHPLLCLFCIASVCAVSIHTASSYELSKRMEEKHQRHFVLVHGACLGAWSWYKLQPLLKAAGHDVTVLDLSASGIDPRSLDELRTFPDYTLPLFKVMESIPPDEKVVLVGHSLGGLNLAFAMEKYPEKISLAVFLGATMPDTIHRPSFVLEKNIARIPRKDFLDTKFASFGRPEDNLTSILWGPNFLSSALYQLSPPEDVALAISLVRPASLFMQDLSNRSPFSNERFGSVKRAYIITGKDKAILPEFQRREIKNTRVTIVKEIEDADHMAMISKPHALCQYLLDIAK</sequence>
<dbReference type="EMBL" id="CACTIH010003631">
    <property type="protein sequence ID" value="CAA2979601.1"/>
    <property type="molecule type" value="Genomic_DNA"/>
</dbReference>
<dbReference type="PANTHER" id="PTHR10992">
    <property type="entry name" value="METHYLESTERASE FAMILY MEMBER"/>
    <property type="match status" value="1"/>
</dbReference>
<dbReference type="FunFam" id="3.40.50.1820:FF:000051">
    <property type="entry name" value="(S)-hydroxynitrile lyase"/>
    <property type="match status" value="1"/>
</dbReference>
<dbReference type="SUPFAM" id="SSF53474">
    <property type="entry name" value="alpha/beta-Hydrolases"/>
    <property type="match status" value="1"/>
</dbReference>
<feature type="chain" id="PRO_5035930413" evidence="2">
    <location>
        <begin position="22"/>
        <end position="294"/>
    </location>
</feature>
<protein>
    <submittedName>
        <fullName evidence="4">Salicylic acid-binding 2</fullName>
    </submittedName>
</protein>
<evidence type="ECO:0000256" key="2">
    <source>
        <dbReference type="SAM" id="SignalP"/>
    </source>
</evidence>
<dbReference type="GO" id="GO:0009696">
    <property type="term" value="P:salicylic acid metabolic process"/>
    <property type="evidence" value="ECO:0007669"/>
    <property type="project" value="TreeGrafter"/>
</dbReference>
<name>A0A8S0RJJ7_OLEEU</name>
<gene>
    <name evidence="4" type="ORF">OLEA9_A022843</name>
</gene>
<proteinExistence type="predicted"/>
<accession>A0A8S0RJJ7</accession>
<dbReference type="GO" id="GO:0009694">
    <property type="term" value="P:jasmonic acid metabolic process"/>
    <property type="evidence" value="ECO:0007669"/>
    <property type="project" value="TreeGrafter"/>
</dbReference>
<dbReference type="OrthoDB" id="408373at2759"/>
<evidence type="ECO:0000259" key="3">
    <source>
        <dbReference type="Pfam" id="PF00561"/>
    </source>
</evidence>
<dbReference type="InterPro" id="IPR045889">
    <property type="entry name" value="MES/HNL"/>
</dbReference>
<dbReference type="AlphaFoldDB" id="A0A8S0RJJ7"/>
<dbReference type="PANTHER" id="PTHR10992:SF1083">
    <property type="entry name" value="METHYLESTERASE 1"/>
    <property type="match status" value="1"/>
</dbReference>
<dbReference type="Gene3D" id="3.40.50.1820">
    <property type="entry name" value="alpha/beta hydrolase"/>
    <property type="match status" value="1"/>
</dbReference>
<dbReference type="GO" id="GO:0080030">
    <property type="term" value="F:methyl indole-3-acetate esterase activity"/>
    <property type="evidence" value="ECO:0007669"/>
    <property type="project" value="TreeGrafter"/>
</dbReference>
<dbReference type="Gramene" id="OE9A022843T2">
    <property type="protein sequence ID" value="OE9A022843C2"/>
    <property type="gene ID" value="OE9A022843"/>
</dbReference>
<evidence type="ECO:0000313" key="5">
    <source>
        <dbReference type="Proteomes" id="UP000594638"/>
    </source>
</evidence>
<dbReference type="InterPro" id="IPR029058">
    <property type="entry name" value="AB_hydrolase_fold"/>
</dbReference>
<organism evidence="4 5">
    <name type="scientific">Olea europaea subsp. europaea</name>
    <dbReference type="NCBI Taxonomy" id="158383"/>
    <lineage>
        <taxon>Eukaryota</taxon>
        <taxon>Viridiplantae</taxon>
        <taxon>Streptophyta</taxon>
        <taxon>Embryophyta</taxon>
        <taxon>Tracheophyta</taxon>
        <taxon>Spermatophyta</taxon>
        <taxon>Magnoliopsida</taxon>
        <taxon>eudicotyledons</taxon>
        <taxon>Gunneridae</taxon>
        <taxon>Pentapetalae</taxon>
        <taxon>asterids</taxon>
        <taxon>lamiids</taxon>
        <taxon>Lamiales</taxon>
        <taxon>Oleaceae</taxon>
        <taxon>Oleeae</taxon>
        <taxon>Olea</taxon>
    </lineage>
</organism>
<reference evidence="4 5" key="1">
    <citation type="submission" date="2019-12" db="EMBL/GenBank/DDBJ databases">
        <authorList>
            <person name="Alioto T."/>
            <person name="Alioto T."/>
            <person name="Gomez Garrido J."/>
        </authorList>
    </citation>
    <scope>NUCLEOTIDE SEQUENCE [LARGE SCALE GENOMIC DNA]</scope>
</reference>
<evidence type="ECO:0000256" key="1">
    <source>
        <dbReference type="ARBA" id="ARBA00022801"/>
    </source>
</evidence>
<dbReference type="GO" id="GO:0080032">
    <property type="term" value="F:methyl jasmonate esterase activity"/>
    <property type="evidence" value="ECO:0007669"/>
    <property type="project" value="TreeGrafter"/>
</dbReference>